<reference evidence="1" key="2">
    <citation type="submission" date="2014-06" db="EMBL/GenBank/DDBJ databases">
        <title>Draft genome sequence of Clostridium ramosum(DSM 1402).</title>
        <authorList>
            <person name="Sudarsanam P."/>
            <person name="Ley R."/>
            <person name="Guruge J."/>
            <person name="Turnbaugh P.J."/>
            <person name="Mahowald M."/>
            <person name="Liep D."/>
            <person name="Gordon J."/>
        </authorList>
    </citation>
    <scope>NUCLEOTIDE SEQUENCE</scope>
    <source>
        <strain evidence="1">DSM 1402</strain>
    </source>
</reference>
<protein>
    <submittedName>
        <fullName evidence="1">Uncharacterized protein</fullName>
    </submittedName>
</protein>
<dbReference type="HOGENOM" id="CLU_136665_0_0_9"/>
<gene>
    <name evidence="1" type="ORF">CLORAM_02940</name>
</gene>
<evidence type="ECO:0000313" key="1">
    <source>
        <dbReference type="EMBL" id="EDS18144.1"/>
    </source>
</evidence>
<evidence type="ECO:0000313" key="2">
    <source>
        <dbReference type="Proteomes" id="UP000005798"/>
    </source>
</evidence>
<dbReference type="AlphaFoldDB" id="B0N8K6"/>
<accession>B0N8K6</accession>
<proteinExistence type="predicted"/>
<dbReference type="EMBL" id="ABFX02000008">
    <property type="protein sequence ID" value="EDS18144.1"/>
    <property type="molecule type" value="Genomic_DNA"/>
</dbReference>
<comment type="caution">
    <text evidence="1">The sequence shown here is derived from an EMBL/GenBank/DDBJ whole genome shotgun (WGS) entry which is preliminary data.</text>
</comment>
<keyword evidence="2" id="KW-1185">Reference proteome</keyword>
<reference evidence="1" key="1">
    <citation type="submission" date="2007-11" db="EMBL/GenBank/DDBJ databases">
        <authorList>
            <person name="Fulton L."/>
            <person name="Clifton S."/>
            <person name="Fulton B."/>
            <person name="Xu J."/>
            <person name="Minx P."/>
            <person name="Pepin K.H."/>
            <person name="Johnson M."/>
            <person name="Thiruvilangam P."/>
            <person name="Bhonagiri V."/>
            <person name="Nash W.E."/>
            <person name="Mardis E.R."/>
            <person name="Wilson R.K."/>
        </authorList>
    </citation>
    <scope>NUCLEOTIDE SEQUENCE [LARGE SCALE GENOMIC DNA]</scope>
    <source>
        <strain evidence="1">DSM 1402</strain>
    </source>
</reference>
<dbReference type="Proteomes" id="UP000005798">
    <property type="component" value="Unassembled WGS sequence"/>
</dbReference>
<dbReference type="eggNOG" id="ENOG5033DW6">
    <property type="taxonomic scope" value="Bacteria"/>
</dbReference>
<dbReference type="RefSeq" id="WP_003539126.1">
    <property type="nucleotide sequence ID" value="NZ_CP036346.1"/>
</dbReference>
<name>B0N8K6_9FIRM</name>
<organism evidence="1 2">
    <name type="scientific">Thomasclavelia ramosa DSM 1402</name>
    <dbReference type="NCBI Taxonomy" id="445974"/>
    <lineage>
        <taxon>Bacteria</taxon>
        <taxon>Bacillati</taxon>
        <taxon>Bacillota</taxon>
        <taxon>Erysipelotrichia</taxon>
        <taxon>Erysipelotrichales</taxon>
        <taxon>Coprobacillaceae</taxon>
        <taxon>Thomasclavelia</taxon>
    </lineage>
</organism>
<sequence length="139" mass="16203">MTNDQVSATLAIIAIIISVFALYQTHKQNKNSQGQIELTIEQSIAQSKYRLTDLMLANDNSERYSIAIKAAKEEYLNTYDSACSKYLDDKVDKERFKKQYHKCIKDIVEDEQFEYKLNSLSSPYKALIKVYNEWNDLEK</sequence>